<dbReference type="Proteomes" id="UP001482620">
    <property type="component" value="Unassembled WGS sequence"/>
</dbReference>
<proteinExistence type="predicted"/>
<protein>
    <submittedName>
        <fullName evidence="2">Uncharacterized protein</fullName>
    </submittedName>
</protein>
<comment type="caution">
    <text evidence="2">The sequence shown here is derived from an EMBL/GenBank/DDBJ whole genome shotgun (WGS) entry which is preliminary data.</text>
</comment>
<evidence type="ECO:0000313" key="2">
    <source>
        <dbReference type="EMBL" id="MEQ2254048.1"/>
    </source>
</evidence>
<evidence type="ECO:0000313" key="3">
    <source>
        <dbReference type="Proteomes" id="UP001482620"/>
    </source>
</evidence>
<evidence type="ECO:0000256" key="1">
    <source>
        <dbReference type="SAM" id="Phobius"/>
    </source>
</evidence>
<feature type="transmembrane region" description="Helical" evidence="1">
    <location>
        <begin position="22"/>
        <end position="42"/>
    </location>
</feature>
<keyword evidence="3" id="KW-1185">Reference proteome</keyword>
<accession>A0ABV0VBH2</accession>
<feature type="non-terminal residue" evidence="2">
    <location>
        <position position="1"/>
    </location>
</feature>
<keyword evidence="1" id="KW-0812">Transmembrane</keyword>
<dbReference type="EMBL" id="JAHRIQ010103065">
    <property type="protein sequence ID" value="MEQ2254048.1"/>
    <property type="molecule type" value="Genomic_DNA"/>
</dbReference>
<gene>
    <name evidence="2" type="ORF">ILYODFUR_038870</name>
</gene>
<sequence length="74" mass="8488">TDLIQTQRPTFTPGPKIRKRTLLFISLGLTAALMVLLMMIIWSRKKGKKNKTSLSPKNDKVHNDVVEKVKMLLR</sequence>
<keyword evidence="1" id="KW-0472">Membrane</keyword>
<name>A0ABV0VBH2_9TELE</name>
<reference evidence="2 3" key="1">
    <citation type="submission" date="2021-06" db="EMBL/GenBank/DDBJ databases">
        <authorList>
            <person name="Palmer J.M."/>
        </authorList>
    </citation>
    <scope>NUCLEOTIDE SEQUENCE [LARGE SCALE GENOMIC DNA]</scope>
    <source>
        <strain evidence="3">if_2019</strain>
        <tissue evidence="2">Muscle</tissue>
    </source>
</reference>
<organism evidence="2 3">
    <name type="scientific">Ilyodon furcidens</name>
    <name type="common">goldbreast splitfin</name>
    <dbReference type="NCBI Taxonomy" id="33524"/>
    <lineage>
        <taxon>Eukaryota</taxon>
        <taxon>Metazoa</taxon>
        <taxon>Chordata</taxon>
        <taxon>Craniata</taxon>
        <taxon>Vertebrata</taxon>
        <taxon>Euteleostomi</taxon>
        <taxon>Actinopterygii</taxon>
        <taxon>Neopterygii</taxon>
        <taxon>Teleostei</taxon>
        <taxon>Neoteleostei</taxon>
        <taxon>Acanthomorphata</taxon>
        <taxon>Ovalentaria</taxon>
        <taxon>Atherinomorphae</taxon>
        <taxon>Cyprinodontiformes</taxon>
        <taxon>Goodeidae</taxon>
        <taxon>Ilyodon</taxon>
    </lineage>
</organism>
<keyword evidence="1" id="KW-1133">Transmembrane helix</keyword>